<dbReference type="PANTHER" id="PTHR24305:SF187">
    <property type="entry name" value="P450, PUTATIVE (EUROFUNG)-RELATED"/>
    <property type="match status" value="1"/>
</dbReference>
<evidence type="ECO:0000256" key="2">
    <source>
        <dbReference type="ARBA" id="ARBA00010617"/>
    </source>
</evidence>
<evidence type="ECO:0008006" key="10">
    <source>
        <dbReference type="Google" id="ProtNLM"/>
    </source>
</evidence>
<evidence type="ECO:0000256" key="5">
    <source>
        <dbReference type="ARBA" id="ARBA00023002"/>
    </source>
</evidence>
<evidence type="ECO:0000256" key="3">
    <source>
        <dbReference type="ARBA" id="ARBA00022617"/>
    </source>
</evidence>
<comment type="cofactor">
    <cofactor evidence="1">
        <name>heme</name>
        <dbReference type="ChEBI" id="CHEBI:30413"/>
    </cofactor>
</comment>
<accession>A0ABR1NQN5</accession>
<comment type="similarity">
    <text evidence="2">Belongs to the cytochrome P450 family.</text>
</comment>
<gene>
    <name evidence="8" type="ORF">SLS63_012671</name>
</gene>
<dbReference type="InterPro" id="IPR036396">
    <property type="entry name" value="Cyt_P450_sf"/>
</dbReference>
<keyword evidence="3" id="KW-0349">Heme</keyword>
<dbReference type="EMBL" id="JAKNSF020000145">
    <property type="protein sequence ID" value="KAK7711532.1"/>
    <property type="molecule type" value="Genomic_DNA"/>
</dbReference>
<keyword evidence="5" id="KW-0560">Oxidoreductase</keyword>
<keyword evidence="4" id="KW-0479">Metal-binding</keyword>
<dbReference type="InterPro" id="IPR050121">
    <property type="entry name" value="Cytochrome_P450_monoxygenase"/>
</dbReference>
<evidence type="ECO:0000313" key="9">
    <source>
        <dbReference type="Proteomes" id="UP001430848"/>
    </source>
</evidence>
<keyword evidence="9" id="KW-1185">Reference proteome</keyword>
<dbReference type="InterPro" id="IPR001128">
    <property type="entry name" value="Cyt_P450"/>
</dbReference>
<proteinExistence type="inferred from homology"/>
<evidence type="ECO:0000256" key="6">
    <source>
        <dbReference type="ARBA" id="ARBA00023004"/>
    </source>
</evidence>
<evidence type="ECO:0000256" key="1">
    <source>
        <dbReference type="ARBA" id="ARBA00001971"/>
    </source>
</evidence>
<evidence type="ECO:0000313" key="8">
    <source>
        <dbReference type="EMBL" id="KAK7711532.1"/>
    </source>
</evidence>
<dbReference type="Gene3D" id="1.10.630.10">
    <property type="entry name" value="Cytochrome P450"/>
    <property type="match status" value="1"/>
</dbReference>
<dbReference type="PANTHER" id="PTHR24305">
    <property type="entry name" value="CYTOCHROME P450"/>
    <property type="match status" value="1"/>
</dbReference>
<name>A0ABR1NQN5_DIAER</name>
<dbReference type="Proteomes" id="UP001430848">
    <property type="component" value="Unassembled WGS sequence"/>
</dbReference>
<keyword evidence="6" id="KW-0408">Iron</keyword>
<sequence>MTRTGFSVDSGAVKLGTKNRLIHLIEVPFARIAASAHSTWPWSLMRKLRLLKEEGQFNSVTYEMCLTRENNPDDLKDIMKYFLDDFRSDQPGAFHDRHTVYADAQAVMVGGTGPTYFVYPDEWKPERWTTQPDLILDKRAYHPFLKGPFSCVGKSLALMVAKLVLSYTISLYDFELPPGDDGTSFLSGCKNQLIIKPGKLECVFTNLRLNREKEK</sequence>
<reference evidence="8 9" key="1">
    <citation type="submission" date="2024-02" db="EMBL/GenBank/DDBJ databases">
        <title>De novo assembly and annotation of 12 fungi associated with fruit tree decline syndrome in Ontario, Canada.</title>
        <authorList>
            <person name="Sulman M."/>
            <person name="Ellouze W."/>
            <person name="Ilyukhin E."/>
        </authorList>
    </citation>
    <scope>NUCLEOTIDE SEQUENCE [LARGE SCALE GENOMIC DNA]</scope>
    <source>
        <strain evidence="8 9">M169</strain>
    </source>
</reference>
<evidence type="ECO:0000256" key="7">
    <source>
        <dbReference type="ARBA" id="ARBA00023033"/>
    </source>
</evidence>
<keyword evidence="7" id="KW-0503">Monooxygenase</keyword>
<dbReference type="SUPFAM" id="SSF48264">
    <property type="entry name" value="Cytochrome P450"/>
    <property type="match status" value="1"/>
</dbReference>
<evidence type="ECO:0000256" key="4">
    <source>
        <dbReference type="ARBA" id="ARBA00022723"/>
    </source>
</evidence>
<protein>
    <recommendedName>
        <fullName evidence="10">Cytochrome P450</fullName>
    </recommendedName>
</protein>
<organism evidence="8 9">
    <name type="scientific">Diaporthe eres</name>
    <name type="common">Phomopsis oblonga</name>
    <dbReference type="NCBI Taxonomy" id="83184"/>
    <lineage>
        <taxon>Eukaryota</taxon>
        <taxon>Fungi</taxon>
        <taxon>Dikarya</taxon>
        <taxon>Ascomycota</taxon>
        <taxon>Pezizomycotina</taxon>
        <taxon>Sordariomycetes</taxon>
        <taxon>Sordariomycetidae</taxon>
        <taxon>Diaporthales</taxon>
        <taxon>Diaporthaceae</taxon>
        <taxon>Diaporthe</taxon>
        <taxon>Diaporthe eres species complex</taxon>
    </lineage>
</organism>
<comment type="caution">
    <text evidence="8">The sequence shown here is derived from an EMBL/GenBank/DDBJ whole genome shotgun (WGS) entry which is preliminary data.</text>
</comment>
<dbReference type="Pfam" id="PF00067">
    <property type="entry name" value="p450"/>
    <property type="match status" value="1"/>
</dbReference>